<reference evidence="3" key="2">
    <citation type="submission" date="2015-01" db="EMBL/GenBank/DDBJ databases">
        <title>Evolutionary Origins and Diversification of the Mycorrhizal Mutualists.</title>
        <authorList>
            <consortium name="DOE Joint Genome Institute"/>
            <consortium name="Mycorrhizal Genomics Consortium"/>
            <person name="Kohler A."/>
            <person name="Kuo A."/>
            <person name="Nagy L.G."/>
            <person name="Floudas D."/>
            <person name="Copeland A."/>
            <person name="Barry K.W."/>
            <person name="Cichocki N."/>
            <person name="Veneault-Fourrey C."/>
            <person name="LaButti K."/>
            <person name="Lindquist E.A."/>
            <person name="Lipzen A."/>
            <person name="Lundell T."/>
            <person name="Morin E."/>
            <person name="Murat C."/>
            <person name="Riley R."/>
            <person name="Ohm R."/>
            <person name="Sun H."/>
            <person name="Tunlid A."/>
            <person name="Henrissat B."/>
            <person name="Grigoriev I.V."/>
            <person name="Hibbett D.S."/>
            <person name="Martin F."/>
        </authorList>
    </citation>
    <scope>NUCLEOTIDE SEQUENCE [LARGE SCALE GENOMIC DNA]</scope>
    <source>
        <strain evidence="3">MAFF 305830</strain>
    </source>
</reference>
<accession>A0A0C2W0N8</accession>
<feature type="compositionally biased region" description="Basic and acidic residues" evidence="1">
    <location>
        <begin position="86"/>
        <end position="95"/>
    </location>
</feature>
<feature type="compositionally biased region" description="Low complexity" evidence="1">
    <location>
        <begin position="100"/>
        <end position="109"/>
    </location>
</feature>
<evidence type="ECO:0000256" key="1">
    <source>
        <dbReference type="SAM" id="MobiDB-lite"/>
    </source>
</evidence>
<evidence type="ECO:0000313" key="3">
    <source>
        <dbReference type="Proteomes" id="UP000054097"/>
    </source>
</evidence>
<dbReference type="EMBL" id="KN824480">
    <property type="protein sequence ID" value="KIM20078.1"/>
    <property type="molecule type" value="Genomic_DNA"/>
</dbReference>
<gene>
    <name evidence="2" type="ORF">M408DRAFT_161744</name>
</gene>
<feature type="compositionally biased region" description="Polar residues" evidence="1">
    <location>
        <begin position="74"/>
        <end position="85"/>
    </location>
</feature>
<dbReference type="AlphaFoldDB" id="A0A0C2W0N8"/>
<dbReference type="HOGENOM" id="CLU_1639515_0_0_1"/>
<reference evidence="2 3" key="1">
    <citation type="submission" date="2014-04" db="EMBL/GenBank/DDBJ databases">
        <authorList>
            <consortium name="DOE Joint Genome Institute"/>
            <person name="Kuo A."/>
            <person name="Zuccaro A."/>
            <person name="Kohler A."/>
            <person name="Nagy L.G."/>
            <person name="Floudas D."/>
            <person name="Copeland A."/>
            <person name="Barry K.W."/>
            <person name="Cichocki N."/>
            <person name="Veneault-Fourrey C."/>
            <person name="LaButti K."/>
            <person name="Lindquist E.A."/>
            <person name="Lipzen A."/>
            <person name="Lundell T."/>
            <person name="Morin E."/>
            <person name="Murat C."/>
            <person name="Sun H."/>
            <person name="Tunlid A."/>
            <person name="Henrissat B."/>
            <person name="Grigoriev I.V."/>
            <person name="Hibbett D.S."/>
            <person name="Martin F."/>
            <person name="Nordberg H.P."/>
            <person name="Cantor M.N."/>
            <person name="Hua S.X."/>
        </authorList>
    </citation>
    <scope>NUCLEOTIDE SEQUENCE [LARGE SCALE GENOMIC DNA]</scope>
    <source>
        <strain evidence="2 3">MAFF 305830</strain>
    </source>
</reference>
<protein>
    <submittedName>
        <fullName evidence="2">Uncharacterized protein</fullName>
    </submittedName>
</protein>
<organism evidence="2 3">
    <name type="scientific">Serendipita vermifera MAFF 305830</name>
    <dbReference type="NCBI Taxonomy" id="933852"/>
    <lineage>
        <taxon>Eukaryota</taxon>
        <taxon>Fungi</taxon>
        <taxon>Dikarya</taxon>
        <taxon>Basidiomycota</taxon>
        <taxon>Agaricomycotina</taxon>
        <taxon>Agaricomycetes</taxon>
        <taxon>Sebacinales</taxon>
        <taxon>Serendipitaceae</taxon>
        <taxon>Serendipita</taxon>
    </lineage>
</organism>
<name>A0A0C2W0N8_SERVB</name>
<feature type="compositionally biased region" description="Basic and acidic residues" evidence="1">
    <location>
        <begin position="110"/>
        <end position="120"/>
    </location>
</feature>
<sequence length="162" mass="18104">RQSQPTRTKQPPLPKIKDLASPALKRKASDEGVQKQGPTKRAKRQATSTASTATVSTRHTASSESSRHSPPATELSTLDWMSTLENVDKPLDWKTSDTGSVESPDSSQSESEHGYIEHDLPSDWESLARVRRNVMAQRRMGTNRAISRPVFADKSFWQDTWT</sequence>
<feature type="region of interest" description="Disordered" evidence="1">
    <location>
        <begin position="1"/>
        <end position="120"/>
    </location>
</feature>
<dbReference type="Proteomes" id="UP000054097">
    <property type="component" value="Unassembled WGS sequence"/>
</dbReference>
<feature type="compositionally biased region" description="Low complexity" evidence="1">
    <location>
        <begin position="45"/>
        <end position="63"/>
    </location>
</feature>
<keyword evidence="3" id="KW-1185">Reference proteome</keyword>
<proteinExistence type="predicted"/>
<feature type="non-terminal residue" evidence="2">
    <location>
        <position position="1"/>
    </location>
</feature>
<evidence type="ECO:0000313" key="2">
    <source>
        <dbReference type="EMBL" id="KIM20078.1"/>
    </source>
</evidence>